<dbReference type="CDD" id="cd01189">
    <property type="entry name" value="INT_ICEBs1_C_like"/>
    <property type="match status" value="1"/>
</dbReference>
<evidence type="ECO:0000313" key="7">
    <source>
        <dbReference type="Proteomes" id="UP000198861"/>
    </source>
</evidence>
<evidence type="ECO:0000256" key="1">
    <source>
        <dbReference type="ARBA" id="ARBA00008857"/>
    </source>
</evidence>
<reference evidence="6 7" key="1">
    <citation type="submission" date="2016-10" db="EMBL/GenBank/DDBJ databases">
        <authorList>
            <person name="Varghese N."/>
            <person name="Submissions S."/>
        </authorList>
    </citation>
    <scope>NUCLEOTIDE SEQUENCE [LARGE SCALE GENOMIC DNA]</scope>
    <source>
        <strain evidence="6 7">DSM 282</strain>
    </source>
</reference>
<dbReference type="Proteomes" id="UP000198861">
    <property type="component" value="Unassembled WGS sequence"/>
</dbReference>
<dbReference type="InterPro" id="IPR050808">
    <property type="entry name" value="Phage_Integrase"/>
</dbReference>
<keyword evidence="3" id="KW-0238">DNA-binding</keyword>
<accession>A0A1I0Z4C6</accession>
<feature type="domain" description="Tyr recombinase" evidence="5">
    <location>
        <begin position="182"/>
        <end position="383"/>
    </location>
</feature>
<protein>
    <submittedName>
        <fullName evidence="6">Integrase</fullName>
    </submittedName>
</protein>
<comment type="caution">
    <text evidence="6">The sequence shown here is derived from an EMBL/GenBank/DDBJ whole genome shotgun (WGS) entry which is preliminary data.</text>
</comment>
<evidence type="ECO:0000256" key="4">
    <source>
        <dbReference type="ARBA" id="ARBA00023172"/>
    </source>
</evidence>
<dbReference type="InterPro" id="IPR002104">
    <property type="entry name" value="Integrase_catalytic"/>
</dbReference>
<dbReference type="PROSITE" id="PS51898">
    <property type="entry name" value="TYR_RECOMBINASE"/>
    <property type="match status" value="1"/>
</dbReference>
<dbReference type="Pfam" id="PF00589">
    <property type="entry name" value="Phage_integrase"/>
    <property type="match status" value="1"/>
</dbReference>
<gene>
    <name evidence="6" type="ORF">SAMN04244571_01775</name>
</gene>
<sequence length="405" mass="46205">MARKSLDLPTGVELVGQSIRIRFMRNGKRCCETLSYPQTPQGIQAASGLRAQVIQLAKLGMLSDEKYIELFPRTSYAQDGLSPLFGEYAQTWLNSRDIVIGTRKNYLWALNIYWMPHLATTPLDQITSMKLRRIITDTEWKSPSAKRNALLRLGSVLKSAVRDELIPRNPVDSIELPRRNKKAVDPFTREEADQVITWLYENLKWQSMVYACYFEFAFYTGMRPSEIMALRWDEVDVTQQSAHVCRVVASGTVHERTKTGQSRIVLLNNRALHALEQARGIATSRAQRNLAFPESRYVFPPAKIAEHITESSTTDRYFKGALRKLGLRDRPQYNARHTYATMCLMAGMNPAFIATQLGHSVQMLLSTYARWINSSTDWHELDKLDKAPEKSQIGTKVVQLKSTTL</sequence>
<evidence type="ECO:0000256" key="2">
    <source>
        <dbReference type="ARBA" id="ARBA00022908"/>
    </source>
</evidence>
<organism evidence="6 7">
    <name type="scientific">Azotobacter beijerinckii</name>
    <dbReference type="NCBI Taxonomy" id="170623"/>
    <lineage>
        <taxon>Bacteria</taxon>
        <taxon>Pseudomonadati</taxon>
        <taxon>Pseudomonadota</taxon>
        <taxon>Gammaproteobacteria</taxon>
        <taxon>Pseudomonadales</taxon>
        <taxon>Pseudomonadaceae</taxon>
        <taxon>Azotobacter</taxon>
    </lineage>
</organism>
<keyword evidence="2" id="KW-0229">DNA integration</keyword>
<dbReference type="PANTHER" id="PTHR30629:SF6">
    <property type="entry name" value="PROPHAGE INTEGRASE INTA-RELATED"/>
    <property type="match status" value="1"/>
</dbReference>
<dbReference type="SUPFAM" id="SSF56349">
    <property type="entry name" value="DNA breaking-rejoining enzymes"/>
    <property type="match status" value="1"/>
</dbReference>
<proteinExistence type="inferred from homology"/>
<dbReference type="PANTHER" id="PTHR30629">
    <property type="entry name" value="PROPHAGE INTEGRASE"/>
    <property type="match status" value="1"/>
</dbReference>
<dbReference type="Gene3D" id="1.10.150.130">
    <property type="match status" value="1"/>
</dbReference>
<dbReference type="InterPro" id="IPR010998">
    <property type="entry name" value="Integrase_recombinase_N"/>
</dbReference>
<evidence type="ECO:0000256" key="3">
    <source>
        <dbReference type="ARBA" id="ARBA00023125"/>
    </source>
</evidence>
<keyword evidence="4" id="KW-0233">DNA recombination</keyword>
<name>A0A1I0Z4C6_9GAMM</name>
<evidence type="ECO:0000313" key="6">
    <source>
        <dbReference type="EMBL" id="SFB20222.1"/>
    </source>
</evidence>
<dbReference type="Gene3D" id="1.10.443.10">
    <property type="entry name" value="Intergrase catalytic core"/>
    <property type="match status" value="1"/>
</dbReference>
<comment type="similarity">
    <text evidence="1">Belongs to the 'phage' integrase family.</text>
</comment>
<dbReference type="RefSeq" id="WP_091013376.1">
    <property type="nucleotide sequence ID" value="NZ_FOKJ01000023.1"/>
</dbReference>
<keyword evidence="7" id="KW-1185">Reference proteome</keyword>
<dbReference type="InterPro" id="IPR022000">
    <property type="entry name" value="Min27-like_integrase_DNA_bind"/>
</dbReference>
<dbReference type="InterPro" id="IPR013762">
    <property type="entry name" value="Integrase-like_cat_sf"/>
</dbReference>
<dbReference type="EMBL" id="FOKJ01000023">
    <property type="protein sequence ID" value="SFB20222.1"/>
    <property type="molecule type" value="Genomic_DNA"/>
</dbReference>
<dbReference type="InterPro" id="IPR011010">
    <property type="entry name" value="DNA_brk_join_enz"/>
</dbReference>
<dbReference type="Pfam" id="PF12167">
    <property type="entry name" value="Arm-DNA-bind_2"/>
    <property type="match status" value="1"/>
</dbReference>
<evidence type="ECO:0000259" key="5">
    <source>
        <dbReference type="PROSITE" id="PS51898"/>
    </source>
</evidence>